<feature type="region of interest" description="Disordered" evidence="3">
    <location>
        <begin position="123"/>
        <end position="321"/>
    </location>
</feature>
<evidence type="ECO:0000259" key="5">
    <source>
        <dbReference type="PROSITE" id="PS51782"/>
    </source>
</evidence>
<reference evidence="6 9" key="1">
    <citation type="journal article" date="2014" name="Int. J. Syst. Evol. Microbiol.">
        <title>Complete genome sequence of Corynebacterium casei LMG S-19264T (=DSM 44701T), isolated from a smear-ripened cheese.</title>
        <authorList>
            <consortium name="US DOE Joint Genome Institute (JGI-PGF)"/>
            <person name="Walter F."/>
            <person name="Albersmeier A."/>
            <person name="Kalinowski J."/>
            <person name="Ruckert C."/>
        </authorList>
    </citation>
    <scope>NUCLEOTIDE SEQUENCE [LARGE SCALE GENOMIC DNA]</scope>
    <source>
        <strain evidence="6 9">JCM 4205</strain>
    </source>
</reference>
<dbReference type="EMBL" id="BMSJ01000009">
    <property type="protein sequence ID" value="GGR39220.1"/>
    <property type="molecule type" value="Genomic_DNA"/>
</dbReference>
<dbReference type="InterPro" id="IPR036779">
    <property type="entry name" value="LysM_dom_sf"/>
</dbReference>
<dbReference type="Proteomes" id="UP000642014">
    <property type="component" value="Unassembled WGS sequence"/>
</dbReference>
<evidence type="ECO:0000313" key="6">
    <source>
        <dbReference type="EMBL" id="GGR39220.1"/>
    </source>
</evidence>
<dbReference type="InterPro" id="IPR010618">
    <property type="entry name" value="RPF"/>
</dbReference>
<dbReference type="Proteomes" id="UP000326029">
    <property type="component" value="Chromosome"/>
</dbReference>
<evidence type="ECO:0000313" key="7">
    <source>
        <dbReference type="EMBL" id="QEV33110.1"/>
    </source>
</evidence>
<dbReference type="SUPFAM" id="SSF53955">
    <property type="entry name" value="Lysozyme-like"/>
    <property type="match status" value="1"/>
</dbReference>
<dbReference type="Gene3D" id="3.10.350.10">
    <property type="entry name" value="LysM domain"/>
    <property type="match status" value="1"/>
</dbReference>
<dbReference type="CDD" id="cd13925">
    <property type="entry name" value="RPF"/>
    <property type="match status" value="1"/>
</dbReference>
<evidence type="ECO:0000256" key="3">
    <source>
        <dbReference type="SAM" id="MobiDB-lite"/>
    </source>
</evidence>
<reference evidence="7 8" key="2">
    <citation type="submission" date="2017-09" db="EMBL/GenBank/DDBJ databases">
        <authorList>
            <person name="Lee N."/>
            <person name="Cho B.-K."/>
        </authorList>
    </citation>
    <scope>NUCLEOTIDE SEQUENCE [LARGE SCALE GENOMIC DNA]</scope>
    <source>
        <strain evidence="7 8">ATCC 19740</strain>
    </source>
</reference>
<feature type="signal peptide" evidence="4">
    <location>
        <begin position="1"/>
        <end position="40"/>
    </location>
</feature>
<reference evidence="6" key="3">
    <citation type="submission" date="2023-08" db="EMBL/GenBank/DDBJ databases">
        <authorList>
            <person name="Sun Q."/>
            <person name="Ohkuma M."/>
        </authorList>
    </citation>
    <scope>NUCLEOTIDE SEQUENCE</scope>
    <source>
        <strain evidence="6">JCM 4205</strain>
    </source>
</reference>
<protein>
    <submittedName>
        <fullName evidence="7">LysM peptidoglycan-binding domain-containing protein</fullName>
    </submittedName>
    <submittedName>
        <fullName evidence="6">Peptidoglycan-binding protein LysM</fullName>
    </submittedName>
</protein>
<dbReference type="GO" id="GO:0016787">
    <property type="term" value="F:hydrolase activity"/>
    <property type="evidence" value="ECO:0007669"/>
    <property type="project" value="UniProtKB-KW"/>
</dbReference>
<dbReference type="AlphaFoldDB" id="A0AAV4KQ56"/>
<dbReference type="PANTHER" id="PTHR34700:SF4">
    <property type="entry name" value="PHAGE-LIKE ELEMENT PBSX PROTEIN XKDP"/>
    <property type="match status" value="1"/>
</dbReference>
<evidence type="ECO:0000256" key="4">
    <source>
        <dbReference type="SAM" id="SignalP"/>
    </source>
</evidence>
<evidence type="ECO:0000256" key="2">
    <source>
        <dbReference type="ARBA" id="ARBA00022801"/>
    </source>
</evidence>
<gene>
    <name evidence="7" type="ORF">CP977_13825</name>
    <name evidence="6" type="ORF">GCM10010497_48000</name>
</gene>
<dbReference type="SMART" id="SM00257">
    <property type="entry name" value="LysM"/>
    <property type="match status" value="1"/>
</dbReference>
<keyword evidence="2" id="KW-0378">Hydrolase</keyword>
<proteinExistence type="inferred from homology"/>
<dbReference type="InterPro" id="IPR023346">
    <property type="entry name" value="Lysozyme-like_dom_sf"/>
</dbReference>
<dbReference type="PANTHER" id="PTHR34700">
    <property type="entry name" value="POTASSIUM BINDING PROTEIN KBP"/>
    <property type="match status" value="1"/>
</dbReference>
<dbReference type="Pfam" id="PF06737">
    <property type="entry name" value="Transglycosylas"/>
    <property type="match status" value="1"/>
</dbReference>
<feature type="chain" id="PRO_5043528633" evidence="4">
    <location>
        <begin position="41"/>
        <end position="372"/>
    </location>
</feature>
<keyword evidence="4" id="KW-0732">Signal</keyword>
<dbReference type="InterPro" id="IPR018392">
    <property type="entry name" value="LysM"/>
</dbReference>
<sequence length="372" mass="36178">MRSGNGRHRRPRQAPAIVVAAGVTGSAMALPLLATGSASAADAATWDRVAECESGGQWTANFGNGMYGGLQFTQGDWERHGGLAYAPSADLASRAQQIAVAEKALAGGSDAWGTCAPIAGLTNDGKPTGVDPGPAAAPTPSVAPVPESAWNSGAPGASATTPSTGAPESSATPSAPSTAPAAPSAPADPTAPATSATPTTPATPSAPSGSANPTDPADPTLPADPTAPVAPDESVTPGTSVTPGVPGDEGASVAPGTGKHRGEAAPEETDNSDTSAEPGRHASDKGNSPEGVESAPGAGEAKNPDATDSQGSSGEYVVRPGDSLSGIAQANELPGGWAALYDANKRTVGIDPDLILPGQNLDLTPGSVSEAG</sequence>
<dbReference type="CDD" id="cd00118">
    <property type="entry name" value="LysM"/>
    <property type="match status" value="1"/>
</dbReference>
<name>A0AAV4KQ56_9ACTN</name>
<dbReference type="Pfam" id="PF01476">
    <property type="entry name" value="LysM"/>
    <property type="match status" value="1"/>
</dbReference>
<evidence type="ECO:0000256" key="1">
    <source>
        <dbReference type="ARBA" id="ARBA00010830"/>
    </source>
</evidence>
<evidence type="ECO:0000313" key="9">
    <source>
        <dbReference type="Proteomes" id="UP000642014"/>
    </source>
</evidence>
<dbReference type="SUPFAM" id="SSF54106">
    <property type="entry name" value="LysM domain"/>
    <property type="match status" value="1"/>
</dbReference>
<dbReference type="EMBL" id="CP023693">
    <property type="protein sequence ID" value="QEV33110.1"/>
    <property type="molecule type" value="Genomic_DNA"/>
</dbReference>
<dbReference type="InterPro" id="IPR052196">
    <property type="entry name" value="Bact_Kbp"/>
</dbReference>
<keyword evidence="8" id="KW-1185">Reference proteome</keyword>
<feature type="compositionally biased region" description="Low complexity" evidence="3">
    <location>
        <begin position="144"/>
        <end position="232"/>
    </location>
</feature>
<organism evidence="6 9">
    <name type="scientific">Streptomyces cinereoruber</name>
    <dbReference type="NCBI Taxonomy" id="67260"/>
    <lineage>
        <taxon>Bacteria</taxon>
        <taxon>Bacillati</taxon>
        <taxon>Actinomycetota</taxon>
        <taxon>Actinomycetes</taxon>
        <taxon>Kitasatosporales</taxon>
        <taxon>Streptomycetaceae</taxon>
        <taxon>Streptomyces</taxon>
    </lineage>
</organism>
<dbReference type="Gene3D" id="1.10.530.10">
    <property type="match status" value="1"/>
</dbReference>
<evidence type="ECO:0000313" key="8">
    <source>
        <dbReference type="Proteomes" id="UP000326029"/>
    </source>
</evidence>
<accession>A0AAV4KQ56</accession>
<comment type="similarity">
    <text evidence="1">Belongs to the transglycosylase family. Rpf subfamily.</text>
</comment>
<dbReference type="PROSITE" id="PS51782">
    <property type="entry name" value="LYSM"/>
    <property type="match status" value="1"/>
</dbReference>
<feature type="domain" description="LysM" evidence="5">
    <location>
        <begin position="314"/>
        <end position="363"/>
    </location>
</feature>